<protein>
    <submittedName>
        <fullName evidence="1">Uncharacterized protein</fullName>
    </submittedName>
</protein>
<name>A0ABT5BII9_9BACT</name>
<keyword evidence="2" id="KW-1185">Reference proteome</keyword>
<evidence type="ECO:0000313" key="2">
    <source>
        <dbReference type="Proteomes" id="UP001217838"/>
    </source>
</evidence>
<reference evidence="1 2" key="1">
    <citation type="submission" date="2022-11" db="EMBL/GenBank/DDBJ databases">
        <title>Minimal conservation of predation-associated metabolite biosynthetic gene clusters underscores biosynthetic potential of Myxococcota including descriptions for ten novel species: Archangium lansinium sp. nov., Myxococcus landrumus sp. nov., Nannocystis bai.</title>
        <authorList>
            <person name="Ahearne A."/>
            <person name="Stevens C."/>
            <person name="Dowd S."/>
        </authorList>
    </citation>
    <scope>NUCLEOTIDE SEQUENCE [LARGE SCALE GENOMIC DNA]</scope>
    <source>
        <strain evidence="1 2">NCELM</strain>
    </source>
</reference>
<organism evidence="1 2">
    <name type="scientific">Nannocystis radixulma</name>
    <dbReference type="NCBI Taxonomy" id="2995305"/>
    <lineage>
        <taxon>Bacteria</taxon>
        <taxon>Pseudomonadati</taxon>
        <taxon>Myxococcota</taxon>
        <taxon>Polyangia</taxon>
        <taxon>Nannocystales</taxon>
        <taxon>Nannocystaceae</taxon>
        <taxon>Nannocystis</taxon>
    </lineage>
</organism>
<comment type="caution">
    <text evidence="1">The sequence shown here is derived from an EMBL/GenBank/DDBJ whole genome shotgun (WGS) entry which is preliminary data.</text>
</comment>
<sequence length="98" mass="9886">MPSPQAPAGMVVSPVVGMEVVDDVVESSPELGLEVEVGIEVEPVEPVVSSELAVSEEVAGASEQATSNKLAAEVRALGESLMKIPFGAERTEAAPGGG</sequence>
<dbReference type="RefSeq" id="WP_272006375.1">
    <property type="nucleotide sequence ID" value="NZ_JAQNDN010000022.1"/>
</dbReference>
<evidence type="ECO:0000313" key="1">
    <source>
        <dbReference type="EMBL" id="MDC0673405.1"/>
    </source>
</evidence>
<gene>
    <name evidence="1" type="ORF">POL58_37015</name>
</gene>
<proteinExistence type="predicted"/>
<accession>A0ABT5BII9</accession>
<dbReference type="EMBL" id="JAQNDN010000022">
    <property type="protein sequence ID" value="MDC0673405.1"/>
    <property type="molecule type" value="Genomic_DNA"/>
</dbReference>
<dbReference type="Proteomes" id="UP001217838">
    <property type="component" value="Unassembled WGS sequence"/>
</dbReference>